<dbReference type="Gene3D" id="2.70.150.10">
    <property type="entry name" value="Calcium-transporting ATPase, cytoplasmic transduction domain A"/>
    <property type="match status" value="1"/>
</dbReference>
<dbReference type="SFLD" id="SFLDG00002">
    <property type="entry name" value="C1.7:_P-type_atpase_like"/>
    <property type="match status" value="1"/>
</dbReference>
<feature type="transmembrane region" description="Helical" evidence="11">
    <location>
        <begin position="171"/>
        <end position="192"/>
    </location>
</feature>
<dbReference type="Gene3D" id="3.40.50.1000">
    <property type="entry name" value="HAD superfamily/HAD-like"/>
    <property type="match status" value="1"/>
</dbReference>
<evidence type="ECO:0000256" key="4">
    <source>
        <dbReference type="ARBA" id="ARBA00022723"/>
    </source>
</evidence>
<dbReference type="OrthoDB" id="48943at2759"/>
<dbReference type="InterPro" id="IPR036412">
    <property type="entry name" value="HAD-like_sf"/>
</dbReference>
<dbReference type="SUPFAM" id="SSF81653">
    <property type="entry name" value="Calcium ATPase, transduction domain A"/>
    <property type="match status" value="1"/>
</dbReference>
<feature type="transmembrane region" description="Helical" evidence="11">
    <location>
        <begin position="1217"/>
        <end position="1236"/>
    </location>
</feature>
<dbReference type="InterPro" id="IPR018303">
    <property type="entry name" value="ATPase_P-typ_P_site"/>
</dbReference>
<dbReference type="NCBIfam" id="TIGR01494">
    <property type="entry name" value="ATPase_P-type"/>
    <property type="match status" value="1"/>
</dbReference>
<keyword evidence="15" id="KW-1185">Reference proteome</keyword>
<dbReference type="PROSITE" id="PS00154">
    <property type="entry name" value="ATPASE_E1_E2"/>
    <property type="match status" value="1"/>
</dbReference>
<keyword evidence="3 11" id="KW-0812">Transmembrane</keyword>
<evidence type="ECO:0000259" key="13">
    <source>
        <dbReference type="Pfam" id="PF00122"/>
    </source>
</evidence>
<dbReference type="GO" id="GO:0140358">
    <property type="term" value="F:P-type transmembrane transporter activity"/>
    <property type="evidence" value="ECO:0007669"/>
    <property type="project" value="InterPro"/>
</dbReference>
<evidence type="ECO:0000256" key="3">
    <source>
        <dbReference type="ARBA" id="ARBA00022692"/>
    </source>
</evidence>
<feature type="transmembrane region" description="Helical" evidence="11">
    <location>
        <begin position="1286"/>
        <end position="1308"/>
    </location>
</feature>
<evidence type="ECO:0000256" key="11">
    <source>
        <dbReference type="SAM" id="Phobius"/>
    </source>
</evidence>
<keyword evidence="5" id="KW-0547">Nucleotide-binding</keyword>
<dbReference type="Pfam" id="PF13246">
    <property type="entry name" value="Cation_ATPase"/>
    <property type="match status" value="1"/>
</dbReference>
<dbReference type="InterPro" id="IPR006544">
    <property type="entry name" value="P-type_TPase_V"/>
</dbReference>
<dbReference type="SUPFAM" id="SSF56784">
    <property type="entry name" value="HAD-like"/>
    <property type="match status" value="1"/>
</dbReference>
<feature type="transmembrane region" description="Helical" evidence="11">
    <location>
        <begin position="1135"/>
        <end position="1157"/>
    </location>
</feature>
<comment type="similarity">
    <text evidence="2">Belongs to the cation transport ATPase (P-type) (TC 3.A.3) family. Type V subfamily.</text>
</comment>
<dbReference type="GO" id="GO:0019829">
    <property type="term" value="F:ATPase-coupled monoatomic cation transmembrane transporter activity"/>
    <property type="evidence" value="ECO:0007669"/>
    <property type="project" value="TreeGrafter"/>
</dbReference>
<dbReference type="InterPro" id="IPR044492">
    <property type="entry name" value="P_typ_ATPase_HD_dom"/>
</dbReference>
<feature type="transmembrane region" description="Helical" evidence="11">
    <location>
        <begin position="589"/>
        <end position="609"/>
    </location>
</feature>
<dbReference type="GO" id="GO:0005524">
    <property type="term" value="F:ATP binding"/>
    <property type="evidence" value="ECO:0007669"/>
    <property type="project" value="UniProtKB-KW"/>
</dbReference>
<dbReference type="Pfam" id="PF00122">
    <property type="entry name" value="E1-E2_ATPase"/>
    <property type="match status" value="1"/>
</dbReference>
<dbReference type="InterPro" id="IPR023299">
    <property type="entry name" value="ATPase_P-typ_cyto_dom_N"/>
</dbReference>
<evidence type="ECO:0000313" key="14">
    <source>
        <dbReference type="EMBL" id="PVU86784.1"/>
    </source>
</evidence>
<dbReference type="EMBL" id="MBFR01000606">
    <property type="protein sequence ID" value="PVU86784.1"/>
    <property type="molecule type" value="Genomic_DNA"/>
</dbReference>
<dbReference type="PANTHER" id="PTHR45630:SF11">
    <property type="entry name" value="CATION-TRANSPORTING P-TYPE ATPASE N-TERMINAL DOMAIN-CONTAINING PROTEIN"/>
    <property type="match status" value="1"/>
</dbReference>
<comment type="subcellular location">
    <subcellularLocation>
        <location evidence="1">Membrane</location>
        <topology evidence="1">Multi-pass membrane protein</topology>
    </subcellularLocation>
</comment>
<dbReference type="InterPro" id="IPR023214">
    <property type="entry name" value="HAD_sf"/>
</dbReference>
<evidence type="ECO:0000256" key="5">
    <source>
        <dbReference type="ARBA" id="ARBA00022741"/>
    </source>
</evidence>
<dbReference type="PANTHER" id="PTHR45630">
    <property type="entry name" value="CATION-TRANSPORTING ATPASE-RELATED"/>
    <property type="match status" value="1"/>
</dbReference>
<evidence type="ECO:0000256" key="6">
    <source>
        <dbReference type="ARBA" id="ARBA00022840"/>
    </source>
</evidence>
<evidence type="ECO:0000256" key="9">
    <source>
        <dbReference type="ARBA" id="ARBA00022989"/>
    </source>
</evidence>
<dbReference type="GO" id="GO:0016887">
    <property type="term" value="F:ATP hydrolysis activity"/>
    <property type="evidence" value="ECO:0007669"/>
    <property type="project" value="InterPro"/>
</dbReference>
<dbReference type="InterPro" id="IPR001757">
    <property type="entry name" value="P_typ_ATPase"/>
</dbReference>
<evidence type="ECO:0000256" key="10">
    <source>
        <dbReference type="ARBA" id="ARBA00023136"/>
    </source>
</evidence>
<keyword evidence="9 11" id="KW-1133">Transmembrane helix</keyword>
<accession>A0A2T9Y3E8</accession>
<keyword evidence="12" id="KW-0732">Signal</keyword>
<keyword evidence="8" id="KW-1278">Translocase</keyword>
<feature type="transmembrane region" description="Helical" evidence="11">
    <location>
        <begin position="406"/>
        <end position="424"/>
    </location>
</feature>
<feature type="signal peptide" evidence="12">
    <location>
        <begin position="1"/>
        <end position="20"/>
    </location>
</feature>
<evidence type="ECO:0000256" key="8">
    <source>
        <dbReference type="ARBA" id="ARBA00022967"/>
    </source>
</evidence>
<dbReference type="InterPro" id="IPR059000">
    <property type="entry name" value="ATPase_P-type_domA"/>
</dbReference>
<feature type="transmembrane region" description="Helical" evidence="11">
    <location>
        <begin position="615"/>
        <end position="639"/>
    </location>
</feature>
<feature type="domain" description="P-type ATPase A" evidence="13">
    <location>
        <begin position="442"/>
        <end position="572"/>
    </location>
</feature>
<dbReference type="SUPFAM" id="SSF81665">
    <property type="entry name" value="Calcium ATPase, transmembrane domain M"/>
    <property type="match status" value="1"/>
</dbReference>
<dbReference type="SFLD" id="SFLDF00027">
    <property type="entry name" value="p-type_atpase"/>
    <property type="match status" value="1"/>
</dbReference>
<feature type="chain" id="PRO_5015526230" description="P-type ATPase A domain-containing protein" evidence="12">
    <location>
        <begin position="21"/>
        <end position="1505"/>
    </location>
</feature>
<dbReference type="Proteomes" id="UP000245383">
    <property type="component" value="Unassembled WGS sequence"/>
</dbReference>
<proteinExistence type="inferred from homology"/>
<dbReference type="GO" id="GO:0046872">
    <property type="term" value="F:metal ion binding"/>
    <property type="evidence" value="ECO:0007669"/>
    <property type="project" value="UniProtKB-KW"/>
</dbReference>
<dbReference type="InterPro" id="IPR023298">
    <property type="entry name" value="ATPase_P-typ_TM_dom_sf"/>
</dbReference>
<dbReference type="NCBIfam" id="TIGR01657">
    <property type="entry name" value="P-ATPase-V"/>
    <property type="match status" value="1"/>
</dbReference>
<evidence type="ECO:0000256" key="7">
    <source>
        <dbReference type="ARBA" id="ARBA00022842"/>
    </source>
</evidence>
<dbReference type="Gene3D" id="3.40.1110.10">
    <property type="entry name" value="Calcium-transporting ATPase, cytoplasmic domain N"/>
    <property type="match status" value="1"/>
</dbReference>
<dbReference type="InterPro" id="IPR008250">
    <property type="entry name" value="ATPase_P-typ_transduc_dom_A_sf"/>
</dbReference>
<evidence type="ECO:0000256" key="12">
    <source>
        <dbReference type="SAM" id="SignalP"/>
    </source>
</evidence>
<comment type="caution">
    <text evidence="14">The sequence shown here is derived from an EMBL/GenBank/DDBJ whole genome shotgun (WGS) entry which is preliminary data.</text>
</comment>
<feature type="transmembrane region" description="Helical" evidence="11">
    <location>
        <begin position="1095"/>
        <end position="1114"/>
    </location>
</feature>
<feature type="transmembrane region" description="Helical" evidence="11">
    <location>
        <begin position="1188"/>
        <end position="1210"/>
    </location>
</feature>
<dbReference type="STRING" id="133385.A0A2T9Y3E8"/>
<keyword evidence="6" id="KW-0067">ATP-binding</keyword>
<keyword evidence="10 11" id="KW-0472">Membrane</keyword>
<protein>
    <recommendedName>
        <fullName evidence="13">P-type ATPase A domain-containing protein</fullName>
    </recommendedName>
</protein>
<dbReference type="SUPFAM" id="SSF81660">
    <property type="entry name" value="Metal cation-transporting ATPase, ATP-binding domain N"/>
    <property type="match status" value="1"/>
</dbReference>
<name>A0A2T9Y3E8_9FUNG</name>
<gene>
    <name evidence="14" type="ORF">BB561_006554</name>
</gene>
<sequence>MTIVIRDWLIFLHLLFLIPATPVFNKVNFFNSDGQRCEIIPQLNVTCPILCVNDINLCPVLIRPTCKEGHTLCVDGTCQIECASNLVNPCYCTKSKLSIPPSASLNLLPCLQQPNIDIYQYDPKNIKTIKAECSSALNLIDVAPWDKKYNNKRFWLECPKPSINLNFKSPLFTFIWSMLSTQIALIFFWGLYKFYKEHNIKEYYSVGRKIDLDNYSHHSSDTILKVEKNTEKSHILPYKPSLTNGAVSTSAKLQNETPIFYSTNSNSNVTMVEYSTNLFGRISFYSLYISTASWLDKKFNTYPVQISMQNRKYFEFHSTRYTYQDTLQNYDCIQFDTGKTAKEIYSFKSGLSKNEANYRSEILGQNFISIEVPSILGSIANEFSSFFYIYQLMILLLFYYYSYYQIGISDTIVILLSALIKVLINVKSRRRLKKLTEYSGICKVFRDGKFIEINSKNLVVGDVVAIENNQEITFDGVLISGELVVDESSLTGEAMPVRKISLNPHLSHYDSQTTGKNSTIFAGTKALQSLPDNNETGTDNSFQHINHMKNELAIAIVNKIGTFTEKGKIVKKILYPTKFMFVFNKQIKVVMFILFIQGLIWLGLAAWFLKASTIAAFFSGMFSLSQLISPLLPASLVIGQSVAVQRLRKKNIYCIEMPRVMIAGKVEIFCFDKTGTLTKDGLEFTGVIESFSELEPSVPTSFILKSSRDTFIGIGCCHSVTNLGTKLVGNPVDVELFKNSKWNIGETTEGFIQTFTSSEFSKSKNSDNKESCKIDVIKRNEFVHSRASMSVIVKDNIENCIKVFVKGSYEKIYSICNKSTVPENYIEYAKSLSSQGCYVLGLAQKSFKDISTSSIINMDLDQVESDLSFLCLLVFNNNLKPDTADALKQIQEANTRNVMITGDATLTGIFIARKSGMISENSIVAIGDINDFGNVEFTNVDNNEKIESFNSIKYQNIELALTGSAFEKMVGDGSIRTIIKHVRVFGRMTPKNKVTCINYQMELGVTAMCGDGGNDSGALKAAHVGIALSGAEASIVSPFSTSNKSLMSCVELLSQSRGALSTSFANYKHLILYGQTMAMFKVMTMYFSISVSQPLWIIIDAFITVGISLAVSLSKPLKKLSMKRPTAKILGPQTLASSIGQVAINWMFMVIAFSWLFKQPWFRCNEFDSSKSNLAQWWLLGDNYEGEVAGFIVIYQFVNVGFIYNFGYLFRQRWYKNYVLVSLWALFIILASYIQLADPNRIGCALRINCGDPDVLVKLGYKRPNFYIEKYNIAAGHNVLAIKDRYILWGISIANMALGVFWELFVVIGPKNVDFTTRALAKCGKSAVMVRLRQEWSLTDLNIKTTVARTRAFGKWSGSRTWISDLIKCPYKNRCDTWAGTSCNWMGLELVYPELKTHINYVFKIRNGTYWTARRYAKSGFIEKRFIEECPFCRNIAPETIEHVLLELSGYKGMRSSEYNSPNDANCKIISPDNEYWYLGVLIAKKLNLEKLVMRKVGNDNEMID</sequence>
<evidence type="ECO:0000256" key="2">
    <source>
        <dbReference type="ARBA" id="ARBA00006000"/>
    </source>
</evidence>
<organism evidence="14 15">
    <name type="scientific">Smittium simulii</name>
    <dbReference type="NCBI Taxonomy" id="133385"/>
    <lineage>
        <taxon>Eukaryota</taxon>
        <taxon>Fungi</taxon>
        <taxon>Fungi incertae sedis</taxon>
        <taxon>Zoopagomycota</taxon>
        <taxon>Kickxellomycotina</taxon>
        <taxon>Harpellomycetes</taxon>
        <taxon>Harpellales</taxon>
        <taxon>Legeriomycetaceae</taxon>
        <taxon>Smittium</taxon>
    </lineage>
</organism>
<keyword evidence="4" id="KW-0479">Metal-binding</keyword>
<feature type="transmembrane region" description="Helical" evidence="11">
    <location>
        <begin position="1070"/>
        <end position="1089"/>
    </location>
</feature>
<dbReference type="PRINTS" id="PR00119">
    <property type="entry name" value="CATATPASE"/>
</dbReference>
<dbReference type="GO" id="GO:0016020">
    <property type="term" value="C:membrane"/>
    <property type="evidence" value="ECO:0007669"/>
    <property type="project" value="UniProtKB-SubCell"/>
</dbReference>
<dbReference type="PROSITE" id="PS01229">
    <property type="entry name" value="COF_2"/>
    <property type="match status" value="1"/>
</dbReference>
<reference evidence="14 15" key="1">
    <citation type="journal article" date="2018" name="MBio">
        <title>Comparative Genomics Reveals the Core Gene Toolbox for the Fungus-Insect Symbiosis.</title>
        <authorList>
            <person name="Wang Y."/>
            <person name="Stata M."/>
            <person name="Wang W."/>
            <person name="Stajich J.E."/>
            <person name="White M.M."/>
            <person name="Moncalvo J.M."/>
        </authorList>
    </citation>
    <scope>NUCLEOTIDE SEQUENCE [LARGE SCALE GENOMIC DNA]</scope>
    <source>
        <strain evidence="14 15">SWE-8-4</strain>
    </source>
</reference>
<evidence type="ECO:0000256" key="1">
    <source>
        <dbReference type="ARBA" id="ARBA00004141"/>
    </source>
</evidence>
<dbReference type="SFLD" id="SFLDS00003">
    <property type="entry name" value="Haloacid_Dehalogenase"/>
    <property type="match status" value="1"/>
</dbReference>
<keyword evidence="7" id="KW-0460">Magnesium</keyword>
<evidence type="ECO:0000313" key="15">
    <source>
        <dbReference type="Proteomes" id="UP000245383"/>
    </source>
</evidence>